<keyword evidence="5" id="KW-1185">Reference proteome</keyword>
<protein>
    <submittedName>
        <fullName evidence="4">Elongation factor 3</fullName>
    </submittedName>
</protein>
<comment type="caution">
    <text evidence="4">The sequence shown here is derived from an EMBL/GenBank/DDBJ whole genome shotgun (WGS) entry which is preliminary data.</text>
</comment>
<dbReference type="AlphaFoldDB" id="A0A2U3AMJ3"/>
<reference evidence="4 5" key="1">
    <citation type="submission" date="2018-05" db="EMBL/GenBank/DDBJ databases">
        <title>Kurthia sibirica genome sequence.</title>
        <authorList>
            <person name="Maclea K.S."/>
            <person name="Goen A.E."/>
        </authorList>
    </citation>
    <scope>NUCLEOTIDE SEQUENCE [LARGE SCALE GENOMIC DNA]</scope>
    <source>
        <strain evidence="4 5">ATCC 49154</strain>
    </source>
</reference>
<dbReference type="InterPro" id="IPR003439">
    <property type="entry name" value="ABC_transporter-like_ATP-bd"/>
</dbReference>
<evidence type="ECO:0000256" key="2">
    <source>
        <dbReference type="ARBA" id="ARBA00022840"/>
    </source>
</evidence>
<dbReference type="RefSeq" id="WP_109305514.1">
    <property type="nucleotide sequence ID" value="NZ_BJUF01000083.1"/>
</dbReference>
<dbReference type="Proteomes" id="UP000245938">
    <property type="component" value="Unassembled WGS sequence"/>
</dbReference>
<organism evidence="4 5">
    <name type="scientific">Kurthia sibirica</name>
    <dbReference type="NCBI Taxonomy" id="202750"/>
    <lineage>
        <taxon>Bacteria</taxon>
        <taxon>Bacillati</taxon>
        <taxon>Bacillota</taxon>
        <taxon>Bacilli</taxon>
        <taxon>Bacillales</taxon>
        <taxon>Caryophanaceae</taxon>
        <taxon>Kurthia</taxon>
    </lineage>
</organism>
<dbReference type="InterPro" id="IPR027417">
    <property type="entry name" value="P-loop_NTPase"/>
</dbReference>
<keyword evidence="4" id="KW-0251">Elongation factor</keyword>
<evidence type="ECO:0000313" key="4">
    <source>
        <dbReference type="EMBL" id="PWI25756.1"/>
    </source>
</evidence>
<sequence>MSTFITIHSLQVHALFSAKHLTVQQHAVIGVVGKNGAGKSTLLQLITGDLQPTAGIIDRKLAPNRMHLVHQDLVSFTEQAPANNDFKTWTSWYTSGDFHSLSGGERLKNRLGAAFTSHTDLLLLDEPTNHLDEKSVDLLISTIHTTKPTLVIASHDRYFLDAVATEIWAIADGIITVYAGNYSAYEQQLALQKKTQQKLFEQQQKEQRKVKEQMQKLTNWSASAHAQSTKQEFPKEYYRSKAKQMDKQRKSVEKRLAAKLEKTGVTNSTDDDTVHFVLQADAVKSGTLFELKNTAKHFGEKTLLHPTNGSIPFGTKLAITGANGSGKSTLLNMLLQQVSYDGEIWSSSFANIGYLSQDVFDLPLEKTVKTYFDLQTEDVGPFITMLVQLGFLPEHYTMQLAQLSMGERIKIKLLKLIVEQKNVLILDEPTNHLDLAARQELETVLQHYNGTLIFVSHDRYFRKKIATMTWQLHEGILSESQFISTVDKTNNDLLLLSLQKDQLLSELSFEPFGSDKYWALDAQFKTVLATIKSIEK</sequence>
<dbReference type="GO" id="GO:0005524">
    <property type="term" value="F:ATP binding"/>
    <property type="evidence" value="ECO:0007669"/>
    <property type="project" value="UniProtKB-KW"/>
</dbReference>
<gene>
    <name evidence="4" type="ORF">DEX24_06020</name>
</gene>
<keyword evidence="4" id="KW-0648">Protein biosynthesis</keyword>
<dbReference type="PANTHER" id="PTHR42855">
    <property type="entry name" value="ABC TRANSPORTER ATP-BINDING SUBUNIT"/>
    <property type="match status" value="1"/>
</dbReference>
<feature type="domain" description="ABC transporter" evidence="3">
    <location>
        <begin position="289"/>
        <end position="499"/>
    </location>
</feature>
<proteinExistence type="predicted"/>
<dbReference type="GO" id="GO:0016887">
    <property type="term" value="F:ATP hydrolysis activity"/>
    <property type="evidence" value="ECO:0007669"/>
    <property type="project" value="InterPro"/>
</dbReference>
<accession>A0A2U3AMJ3</accession>
<dbReference type="SMART" id="SM00382">
    <property type="entry name" value="AAA"/>
    <property type="match status" value="2"/>
</dbReference>
<dbReference type="PROSITE" id="PS50893">
    <property type="entry name" value="ABC_TRANSPORTER_2"/>
    <property type="match status" value="2"/>
</dbReference>
<dbReference type="PANTHER" id="PTHR42855:SF2">
    <property type="entry name" value="DRUG RESISTANCE ABC TRANSPORTER,ATP-BINDING PROTEIN"/>
    <property type="match status" value="1"/>
</dbReference>
<dbReference type="NCBIfam" id="NF000355">
    <property type="entry name" value="ribo_prot_ABC_F"/>
    <property type="match status" value="1"/>
</dbReference>
<evidence type="ECO:0000256" key="1">
    <source>
        <dbReference type="ARBA" id="ARBA00022741"/>
    </source>
</evidence>
<dbReference type="EMBL" id="QFVR01000006">
    <property type="protein sequence ID" value="PWI25756.1"/>
    <property type="molecule type" value="Genomic_DNA"/>
</dbReference>
<dbReference type="InterPro" id="IPR051309">
    <property type="entry name" value="ABCF_ATPase"/>
</dbReference>
<keyword evidence="1" id="KW-0547">Nucleotide-binding</keyword>
<dbReference type="Gene3D" id="3.40.50.300">
    <property type="entry name" value="P-loop containing nucleotide triphosphate hydrolases"/>
    <property type="match status" value="3"/>
</dbReference>
<keyword evidence="2" id="KW-0067">ATP-binding</keyword>
<dbReference type="InterPro" id="IPR003593">
    <property type="entry name" value="AAA+_ATPase"/>
</dbReference>
<dbReference type="SUPFAM" id="SSF52540">
    <property type="entry name" value="P-loop containing nucleoside triphosphate hydrolases"/>
    <property type="match status" value="2"/>
</dbReference>
<evidence type="ECO:0000259" key="3">
    <source>
        <dbReference type="PROSITE" id="PS50893"/>
    </source>
</evidence>
<evidence type="ECO:0000313" key="5">
    <source>
        <dbReference type="Proteomes" id="UP000245938"/>
    </source>
</evidence>
<feature type="domain" description="ABC transporter" evidence="3">
    <location>
        <begin position="1"/>
        <end position="197"/>
    </location>
</feature>
<name>A0A2U3AMJ3_9BACL</name>
<dbReference type="CDD" id="cd03221">
    <property type="entry name" value="ABCF_EF-3"/>
    <property type="match status" value="2"/>
</dbReference>
<dbReference type="GO" id="GO:0003746">
    <property type="term" value="F:translation elongation factor activity"/>
    <property type="evidence" value="ECO:0007669"/>
    <property type="project" value="UniProtKB-KW"/>
</dbReference>
<dbReference type="OrthoDB" id="9760950at2"/>
<dbReference type="Pfam" id="PF00005">
    <property type="entry name" value="ABC_tran"/>
    <property type="match status" value="2"/>
</dbReference>